<proteinExistence type="predicted"/>
<reference evidence="2 3" key="1">
    <citation type="submission" date="2020-06" db="EMBL/GenBank/DDBJ databases">
        <authorList>
            <person name="Kim S.-J."/>
            <person name="Park S.-J."/>
        </authorList>
    </citation>
    <scope>NUCLEOTIDE SEQUENCE [LARGE SCALE GENOMIC DNA]</scope>
    <source>
        <strain evidence="2 3">SW-151</strain>
    </source>
</reference>
<gene>
    <name evidence="2" type="ORF">HUO14_03965</name>
</gene>
<protein>
    <submittedName>
        <fullName evidence="2">GNAT family N-acetyltransferase</fullName>
    </submittedName>
</protein>
<dbReference type="SUPFAM" id="SSF55729">
    <property type="entry name" value="Acyl-CoA N-acyltransferases (Nat)"/>
    <property type="match status" value="1"/>
</dbReference>
<organism evidence="2 3">
    <name type="scientific">Parasphingorhabdus flavimaris</name>
    <dbReference type="NCBI Taxonomy" id="266812"/>
    <lineage>
        <taxon>Bacteria</taxon>
        <taxon>Pseudomonadati</taxon>
        <taxon>Pseudomonadota</taxon>
        <taxon>Alphaproteobacteria</taxon>
        <taxon>Sphingomonadales</taxon>
        <taxon>Sphingomonadaceae</taxon>
        <taxon>Parasphingorhabdus</taxon>
    </lineage>
</organism>
<dbReference type="Gene3D" id="3.40.630.30">
    <property type="match status" value="1"/>
</dbReference>
<evidence type="ECO:0000313" key="2">
    <source>
        <dbReference type="EMBL" id="NVD27064.1"/>
    </source>
</evidence>
<dbReference type="InterPro" id="IPR016181">
    <property type="entry name" value="Acyl_CoA_acyltransferase"/>
</dbReference>
<keyword evidence="3" id="KW-1185">Reference proteome</keyword>
<comment type="caution">
    <text evidence="2">The sequence shown here is derived from an EMBL/GenBank/DDBJ whole genome shotgun (WGS) entry which is preliminary data.</text>
</comment>
<dbReference type="RefSeq" id="WP_176278552.1">
    <property type="nucleotide sequence ID" value="NZ_JABWMH010000001.1"/>
</dbReference>
<sequence length="207" mass="22317">MLKPADIAPAQGIRTVGPESVDTLAAITADAFRDDPFNRWLFGGFDPMERTFANLARHIYAPNGFCQLLNEKGEDRAAAMWLMPGDSGDASLAGTLQTYWGLFASGGLGALKRGKAAGDAMAKHHPAQPHAYLFTVGVASAGRGRGLGRRLVGPVLDACDRSGTMAYLENSNPANRRFYASLGFERVDLFHPMADSPPLEPMQRLPR</sequence>
<dbReference type="EMBL" id="JABWMH010000001">
    <property type="protein sequence ID" value="NVD27064.1"/>
    <property type="molecule type" value="Genomic_DNA"/>
</dbReference>
<dbReference type="InterPro" id="IPR052523">
    <property type="entry name" value="Trichothecene_AcTrans"/>
</dbReference>
<dbReference type="Pfam" id="PF00583">
    <property type="entry name" value="Acetyltransf_1"/>
    <property type="match status" value="1"/>
</dbReference>
<dbReference type="InterPro" id="IPR000182">
    <property type="entry name" value="GNAT_dom"/>
</dbReference>
<dbReference type="PANTHER" id="PTHR42791:SF1">
    <property type="entry name" value="N-ACETYLTRANSFERASE DOMAIN-CONTAINING PROTEIN"/>
    <property type="match status" value="1"/>
</dbReference>
<dbReference type="PROSITE" id="PS51186">
    <property type="entry name" value="GNAT"/>
    <property type="match status" value="1"/>
</dbReference>
<name>A0ABX2N052_9SPHN</name>
<feature type="domain" description="N-acetyltransferase" evidence="1">
    <location>
        <begin position="66"/>
        <end position="206"/>
    </location>
</feature>
<accession>A0ABX2N052</accession>
<evidence type="ECO:0000313" key="3">
    <source>
        <dbReference type="Proteomes" id="UP000652427"/>
    </source>
</evidence>
<dbReference type="Proteomes" id="UP000652427">
    <property type="component" value="Unassembled WGS sequence"/>
</dbReference>
<evidence type="ECO:0000259" key="1">
    <source>
        <dbReference type="PROSITE" id="PS51186"/>
    </source>
</evidence>
<dbReference type="PANTHER" id="PTHR42791">
    <property type="entry name" value="GNAT FAMILY ACETYLTRANSFERASE"/>
    <property type="match status" value="1"/>
</dbReference>